<organism evidence="1 2">
    <name type="scientific">Cercocebus atys</name>
    <name type="common">Sooty mangabey</name>
    <name type="synonym">Cercocebus torquatus atys</name>
    <dbReference type="NCBI Taxonomy" id="9531"/>
    <lineage>
        <taxon>Eukaryota</taxon>
        <taxon>Metazoa</taxon>
        <taxon>Chordata</taxon>
        <taxon>Craniata</taxon>
        <taxon>Vertebrata</taxon>
        <taxon>Euteleostomi</taxon>
        <taxon>Mammalia</taxon>
        <taxon>Eutheria</taxon>
        <taxon>Euarchontoglires</taxon>
        <taxon>Primates</taxon>
        <taxon>Haplorrhini</taxon>
        <taxon>Catarrhini</taxon>
        <taxon>Cercopithecidae</taxon>
        <taxon>Cercopithecinae</taxon>
        <taxon>Cercocebus</taxon>
    </lineage>
</organism>
<dbReference type="Ensembl" id="ENSCATT00000019257.1">
    <property type="protein sequence ID" value="ENSCATP00000004978.1"/>
    <property type="gene ID" value="ENSCATG00000016873.1"/>
</dbReference>
<reference evidence="1" key="2">
    <citation type="submission" date="2025-09" db="UniProtKB">
        <authorList>
            <consortium name="Ensembl"/>
        </authorList>
    </citation>
    <scope>IDENTIFICATION</scope>
</reference>
<accession>A0A2K5KWB8</accession>
<proteinExistence type="predicted"/>
<name>A0A2K5KWB8_CERAT</name>
<dbReference type="GeneTree" id="ENSGT00900000143708"/>
<dbReference type="AlphaFoldDB" id="A0A2K5KWB8"/>
<evidence type="ECO:0000313" key="1">
    <source>
        <dbReference type="Ensembl" id="ENSCATP00000004978.1"/>
    </source>
</evidence>
<keyword evidence="2" id="KW-1185">Reference proteome</keyword>
<evidence type="ECO:0000313" key="2">
    <source>
        <dbReference type="Proteomes" id="UP000233060"/>
    </source>
</evidence>
<protein>
    <submittedName>
        <fullName evidence="1">Uncharacterized protein</fullName>
    </submittedName>
</protein>
<dbReference type="OMA" id="IVVDIHH"/>
<dbReference type="Proteomes" id="UP000233060">
    <property type="component" value="Unassembled WGS sequence"/>
</dbReference>
<sequence length="198" mass="20938">MVSLLLSVQSLLDDQLWELGAVAAGLNVQSKEAVVIARKQVGAEPIFAGVRVMCAGEGEAGAWSSVLRDVHFDLVRGEGGRVVVDVLDLYLDHADLLVVSEHLEGQLALGIVAAQGLAVDALLGVEEPAVCVHVQQVRCRVLQHPVATRLAAPSAAALCRRKPRLQSSIPADVPDHRAGPLLLRHGVVEVLESEGRGP</sequence>
<reference evidence="1" key="1">
    <citation type="submission" date="2025-08" db="UniProtKB">
        <authorList>
            <consortium name="Ensembl"/>
        </authorList>
    </citation>
    <scope>IDENTIFICATION</scope>
</reference>